<dbReference type="SMART" id="SM00364">
    <property type="entry name" value="LRR_BAC"/>
    <property type="match status" value="12"/>
</dbReference>
<dbReference type="Pfam" id="PF12799">
    <property type="entry name" value="LRR_4"/>
    <property type="match status" value="2"/>
</dbReference>
<dbReference type="Pfam" id="PF13855">
    <property type="entry name" value="LRR_8"/>
    <property type="match status" value="6"/>
</dbReference>
<dbReference type="SMART" id="SM00365">
    <property type="entry name" value="LRR_SD22"/>
    <property type="match status" value="16"/>
</dbReference>
<feature type="signal peptide" evidence="6">
    <location>
        <begin position="1"/>
        <end position="31"/>
    </location>
</feature>
<dbReference type="PANTHER" id="PTHR24373">
    <property type="entry name" value="SLIT RELATED LEUCINE-RICH REPEAT NEURONAL PROTEIN"/>
    <property type="match status" value="1"/>
</dbReference>
<keyword evidence="3 6" id="KW-0732">Signal</keyword>
<protein>
    <submittedName>
        <fullName evidence="7">Uncharacterized protein</fullName>
    </submittedName>
</protein>
<dbReference type="Proteomes" id="UP001321748">
    <property type="component" value="Chromosome"/>
</dbReference>
<dbReference type="RefSeq" id="WP_317642785.1">
    <property type="nucleotide sequence ID" value="NZ_AP026800.1"/>
</dbReference>
<dbReference type="PROSITE" id="PS51450">
    <property type="entry name" value="LRR"/>
    <property type="match status" value="14"/>
</dbReference>
<feature type="region of interest" description="Disordered" evidence="5">
    <location>
        <begin position="864"/>
        <end position="886"/>
    </location>
</feature>
<evidence type="ECO:0000256" key="1">
    <source>
        <dbReference type="ARBA" id="ARBA00004196"/>
    </source>
</evidence>
<evidence type="ECO:0000313" key="7">
    <source>
        <dbReference type="EMBL" id="BDR55288.1"/>
    </source>
</evidence>
<dbReference type="EMBL" id="AP026800">
    <property type="protein sequence ID" value="BDR55288.1"/>
    <property type="molecule type" value="Genomic_DNA"/>
</dbReference>
<sequence>MRNTRALGLAAFTLFLTLLGGGVAVSTPAHAQPASSGTQPAQRIDTSAHHAQPAPAIPAIQLSPRGSNCTINSSSIATCVPDPKLAAKIATALRTSTSATLTTALVDSLDTLKAQSAGIVSVEGIQHFTKLREIRIDNNQITDISPITGLPDLSTLSANSNQITTVGALDNPSLQSLQLQINKISSIASINWTNLTKLQNIDLANNQITDISPVTGLPSLTGLRAQNNQITNLGSFDNPNIEHLYLKNNKITSVSSVNWSNLTKLQNIDLANNQITDISPVTGLPSLTGLRAQNNQITNLGSFDNPNIEHLYLKNNKITSVSSVNWSNLTKLQNIDLDNNQITDISTITGLPSLTRIDANVNQITNVGNFNNPNITILNLCQNKISSIASISWTNLTKLQSLGLNNNQITDISTITGLPSLTHLNVDANQITNTGALNNPNLTYIILSHNKISSIADISWTNLTKLQTLSLYNNQITDISTITGLPDLSTLSANSNQITTVGALDNPSLQGLQLQRNKISSIASINWSNLTKLQSLDISNNQITDISPITGLPNLSRIEAYRNQITTVGALDNPSLTYVILFKNKIASIASANWSNLTKLQVLSLFDNEISDINCVSWNSLTELQLIQLHNNQITDISSIDWNRLTKITSSDLVTLSGQQLILPDSPGYTDDPFVLGPATISHNPDTYSPAAKDEHNNDRVGPAGYTYNANNGTYEWECSYPGHYSYTFGTKLSLPYASGTVSFDGSIAQQVPGLAALFDPNGGTLNTPKGVAVLTAGSTISEPNPKPTKSGHVLLGWYTTPTTGGSKWDFAAMPVNGNMTLYARWAPTFTLPQSGAIPLQQWGGGGLLATSALAGLTYASRHIRHHSTKRKQPAPTQESNQPTTN</sequence>
<proteinExistence type="predicted"/>
<organism evidence="7 8">
    <name type="scientific">Bombiscardovia apis</name>
    <dbReference type="NCBI Taxonomy" id="2932182"/>
    <lineage>
        <taxon>Bacteria</taxon>
        <taxon>Bacillati</taxon>
        <taxon>Actinomycetota</taxon>
        <taxon>Actinomycetes</taxon>
        <taxon>Bifidobacteriales</taxon>
        <taxon>Bifidobacteriaceae</taxon>
        <taxon>Bombiscardovia</taxon>
    </lineage>
</organism>
<accession>A0ABN6SJL7</accession>
<keyword evidence="4" id="KW-0677">Repeat</keyword>
<dbReference type="InterPro" id="IPR042229">
    <property type="entry name" value="Listeria/Bacterioides_rpt_sf"/>
</dbReference>
<feature type="compositionally biased region" description="Basic residues" evidence="5">
    <location>
        <begin position="864"/>
        <end position="873"/>
    </location>
</feature>
<dbReference type="InterPro" id="IPR032675">
    <property type="entry name" value="LRR_dom_sf"/>
</dbReference>
<name>A0ABN6SJL7_9BIFI</name>
<dbReference type="InterPro" id="IPR025875">
    <property type="entry name" value="Leu-rich_rpt_4"/>
</dbReference>
<dbReference type="PANTHER" id="PTHR24373:SF398">
    <property type="entry name" value="LEUCINE-RICH REPEAT-CONTAINING G-PROTEIN COUPLED RECEPTOR 6"/>
    <property type="match status" value="1"/>
</dbReference>
<comment type="subcellular location">
    <subcellularLocation>
        <location evidence="1">Cell envelope</location>
    </subcellularLocation>
</comment>
<dbReference type="SMART" id="SM00369">
    <property type="entry name" value="LRR_TYP"/>
    <property type="match status" value="14"/>
</dbReference>
<dbReference type="Pfam" id="PF09479">
    <property type="entry name" value="Flg_new"/>
    <property type="match status" value="1"/>
</dbReference>
<evidence type="ECO:0000313" key="8">
    <source>
        <dbReference type="Proteomes" id="UP001321748"/>
    </source>
</evidence>
<evidence type="ECO:0000256" key="2">
    <source>
        <dbReference type="ARBA" id="ARBA00022614"/>
    </source>
</evidence>
<feature type="region of interest" description="Disordered" evidence="5">
    <location>
        <begin position="28"/>
        <end position="53"/>
    </location>
</feature>
<gene>
    <name evidence="7" type="ORF">KIMH_13990</name>
</gene>
<evidence type="ECO:0000256" key="6">
    <source>
        <dbReference type="SAM" id="SignalP"/>
    </source>
</evidence>
<keyword evidence="2" id="KW-0433">Leucine-rich repeat</keyword>
<dbReference type="SUPFAM" id="SSF52058">
    <property type="entry name" value="L domain-like"/>
    <property type="match status" value="3"/>
</dbReference>
<feature type="compositionally biased region" description="Polar residues" evidence="5">
    <location>
        <begin position="875"/>
        <end position="886"/>
    </location>
</feature>
<feature type="compositionally biased region" description="Polar residues" evidence="5">
    <location>
        <begin position="33"/>
        <end position="45"/>
    </location>
</feature>
<dbReference type="InterPro" id="IPR013378">
    <property type="entry name" value="InlB-like_B-rpt"/>
</dbReference>
<dbReference type="InterPro" id="IPR001611">
    <property type="entry name" value="Leu-rich_rpt"/>
</dbReference>
<dbReference type="InterPro" id="IPR050328">
    <property type="entry name" value="Dev_Immune_Receptor"/>
</dbReference>
<evidence type="ECO:0000256" key="4">
    <source>
        <dbReference type="ARBA" id="ARBA00022737"/>
    </source>
</evidence>
<dbReference type="Gene3D" id="2.60.40.4270">
    <property type="entry name" value="Listeria-Bacteroides repeat domain"/>
    <property type="match status" value="1"/>
</dbReference>
<evidence type="ECO:0000256" key="3">
    <source>
        <dbReference type="ARBA" id="ARBA00022729"/>
    </source>
</evidence>
<feature type="chain" id="PRO_5045665443" evidence="6">
    <location>
        <begin position="32"/>
        <end position="886"/>
    </location>
</feature>
<dbReference type="InterPro" id="IPR003591">
    <property type="entry name" value="Leu-rich_rpt_typical-subtyp"/>
</dbReference>
<reference evidence="7 8" key="1">
    <citation type="journal article" date="2023" name="Microbiol. Spectr.">
        <title>Symbiosis of Carpenter Bees with Uncharacterized Lactic Acid Bacteria Showing NAD Auxotrophy.</title>
        <authorList>
            <person name="Kawasaki S."/>
            <person name="Ozawa K."/>
            <person name="Mori T."/>
            <person name="Yamamoto A."/>
            <person name="Ito M."/>
            <person name="Ohkuma M."/>
            <person name="Sakamoto M."/>
            <person name="Matsutani M."/>
        </authorList>
    </citation>
    <scope>NUCLEOTIDE SEQUENCE [LARGE SCALE GENOMIC DNA]</scope>
    <source>
        <strain evidence="7 8">KimH</strain>
    </source>
</reference>
<evidence type="ECO:0000256" key="5">
    <source>
        <dbReference type="SAM" id="MobiDB-lite"/>
    </source>
</evidence>
<keyword evidence="8" id="KW-1185">Reference proteome</keyword>
<dbReference type="Gene3D" id="3.80.10.10">
    <property type="entry name" value="Ribonuclease Inhibitor"/>
    <property type="match status" value="4"/>
</dbReference>